<dbReference type="RefSeq" id="WP_257317393.1">
    <property type="nucleotide sequence ID" value="NZ_JANFDG010000028.1"/>
</dbReference>
<sequence>MRPYILAFALAAAITPASAQSTAEETGVNSALGIPPETVDFVRMAAQSDMFEIESSKLAVERAQGPVKAFAEKMVQDHQKTSAELKQLLQNAKLDIELPTALSEDHQEALQELGKLQGAEFSEDYVDKQVDAHEDAVDLFKRYGEEGSNADLKTWAAATAPHLQQHLDMARDLDE</sequence>
<name>A0ABV7DGK7_9HYPH</name>
<dbReference type="InterPro" id="IPR025419">
    <property type="entry name" value="DUF4142"/>
</dbReference>
<evidence type="ECO:0000256" key="1">
    <source>
        <dbReference type="SAM" id="SignalP"/>
    </source>
</evidence>
<reference evidence="4" key="1">
    <citation type="journal article" date="2019" name="Int. J. Syst. Evol. Microbiol.">
        <title>The Global Catalogue of Microorganisms (GCM) 10K type strain sequencing project: providing services to taxonomists for standard genome sequencing and annotation.</title>
        <authorList>
            <consortium name="The Broad Institute Genomics Platform"/>
            <consortium name="The Broad Institute Genome Sequencing Center for Infectious Disease"/>
            <person name="Wu L."/>
            <person name="Ma J."/>
        </authorList>
    </citation>
    <scope>NUCLEOTIDE SEQUENCE [LARGE SCALE GENOMIC DNA]</scope>
    <source>
        <strain evidence="4">KCTC 52677</strain>
    </source>
</reference>
<accession>A0ABV7DGK7</accession>
<feature type="domain" description="DUF4142" evidence="2">
    <location>
        <begin position="38"/>
        <end position="173"/>
    </location>
</feature>
<feature type="signal peptide" evidence="1">
    <location>
        <begin position="1"/>
        <end position="19"/>
    </location>
</feature>
<dbReference type="PANTHER" id="PTHR38593:SF1">
    <property type="entry name" value="BLR2558 PROTEIN"/>
    <property type="match status" value="1"/>
</dbReference>
<evidence type="ECO:0000313" key="4">
    <source>
        <dbReference type="Proteomes" id="UP001595377"/>
    </source>
</evidence>
<proteinExistence type="predicted"/>
<dbReference type="Pfam" id="PF13628">
    <property type="entry name" value="DUF4142"/>
    <property type="match status" value="1"/>
</dbReference>
<feature type="chain" id="PRO_5047263424" evidence="1">
    <location>
        <begin position="20"/>
        <end position="175"/>
    </location>
</feature>
<keyword evidence="4" id="KW-1185">Reference proteome</keyword>
<organism evidence="3 4">
    <name type="scientific">Shinella pollutisoli</name>
    <dbReference type="NCBI Taxonomy" id="2250594"/>
    <lineage>
        <taxon>Bacteria</taxon>
        <taxon>Pseudomonadati</taxon>
        <taxon>Pseudomonadota</taxon>
        <taxon>Alphaproteobacteria</taxon>
        <taxon>Hyphomicrobiales</taxon>
        <taxon>Rhizobiaceae</taxon>
        <taxon>Shinella</taxon>
    </lineage>
</organism>
<dbReference type="EMBL" id="JBHRSP010000015">
    <property type="protein sequence ID" value="MFC3073403.1"/>
    <property type="molecule type" value="Genomic_DNA"/>
</dbReference>
<gene>
    <name evidence="3" type="ORF">ACFOHH_09835</name>
</gene>
<protein>
    <submittedName>
        <fullName evidence="3">DUF4142 domain-containing protein</fullName>
    </submittedName>
</protein>
<evidence type="ECO:0000259" key="2">
    <source>
        <dbReference type="Pfam" id="PF13628"/>
    </source>
</evidence>
<dbReference type="PANTHER" id="PTHR38593">
    <property type="entry name" value="BLR2558 PROTEIN"/>
    <property type="match status" value="1"/>
</dbReference>
<dbReference type="Proteomes" id="UP001595377">
    <property type="component" value="Unassembled WGS sequence"/>
</dbReference>
<keyword evidence="1" id="KW-0732">Signal</keyword>
<evidence type="ECO:0000313" key="3">
    <source>
        <dbReference type="EMBL" id="MFC3073403.1"/>
    </source>
</evidence>
<comment type="caution">
    <text evidence="3">The sequence shown here is derived from an EMBL/GenBank/DDBJ whole genome shotgun (WGS) entry which is preliminary data.</text>
</comment>
<dbReference type="Gene3D" id="1.20.1260.10">
    <property type="match status" value="1"/>
</dbReference>
<dbReference type="InterPro" id="IPR012347">
    <property type="entry name" value="Ferritin-like"/>
</dbReference>